<dbReference type="SUPFAM" id="SSF89372">
    <property type="entry name" value="Fucose-specific lectin"/>
    <property type="match status" value="1"/>
</dbReference>
<evidence type="ECO:0008006" key="4">
    <source>
        <dbReference type="Google" id="ProtNLM"/>
    </source>
</evidence>
<keyword evidence="3" id="KW-1185">Reference proteome</keyword>
<evidence type="ECO:0000313" key="3">
    <source>
        <dbReference type="Proteomes" id="UP001270362"/>
    </source>
</evidence>
<dbReference type="Proteomes" id="UP001270362">
    <property type="component" value="Unassembled WGS sequence"/>
</dbReference>
<dbReference type="EMBL" id="JAULSO010000001">
    <property type="protein sequence ID" value="KAK3693258.1"/>
    <property type="molecule type" value="Genomic_DNA"/>
</dbReference>
<evidence type="ECO:0000313" key="2">
    <source>
        <dbReference type="EMBL" id="KAK3693258.1"/>
    </source>
</evidence>
<dbReference type="Pfam" id="PF07938">
    <property type="entry name" value="Fungal_lectin"/>
    <property type="match status" value="1"/>
</dbReference>
<organism evidence="2 3">
    <name type="scientific">Podospora appendiculata</name>
    <dbReference type="NCBI Taxonomy" id="314037"/>
    <lineage>
        <taxon>Eukaryota</taxon>
        <taxon>Fungi</taxon>
        <taxon>Dikarya</taxon>
        <taxon>Ascomycota</taxon>
        <taxon>Pezizomycotina</taxon>
        <taxon>Sordariomycetes</taxon>
        <taxon>Sordariomycetidae</taxon>
        <taxon>Sordariales</taxon>
        <taxon>Podosporaceae</taxon>
        <taxon>Podospora</taxon>
    </lineage>
</organism>
<reference evidence="2" key="2">
    <citation type="submission" date="2023-06" db="EMBL/GenBank/DDBJ databases">
        <authorList>
            <consortium name="Lawrence Berkeley National Laboratory"/>
            <person name="Haridas S."/>
            <person name="Hensen N."/>
            <person name="Bonometti L."/>
            <person name="Westerberg I."/>
            <person name="Brannstrom I.O."/>
            <person name="Guillou S."/>
            <person name="Cros-Aarteil S."/>
            <person name="Calhoun S."/>
            <person name="Kuo A."/>
            <person name="Mondo S."/>
            <person name="Pangilinan J."/>
            <person name="Riley R."/>
            <person name="Labutti K."/>
            <person name="Andreopoulos B."/>
            <person name="Lipzen A."/>
            <person name="Chen C."/>
            <person name="Yanf M."/>
            <person name="Daum C."/>
            <person name="Ng V."/>
            <person name="Clum A."/>
            <person name="Steindorff A."/>
            <person name="Ohm R."/>
            <person name="Martin F."/>
            <person name="Silar P."/>
            <person name="Natvig D."/>
            <person name="Lalanne C."/>
            <person name="Gautier V."/>
            <person name="Ament-Velasquez S.L."/>
            <person name="Kruys A."/>
            <person name="Hutchinson M.I."/>
            <person name="Powell A.J."/>
            <person name="Barry K."/>
            <person name="Miller A.N."/>
            <person name="Grigoriev I.V."/>
            <person name="Debuchy R."/>
            <person name="Gladieux P."/>
            <person name="Thoren M.H."/>
            <person name="Johannesson H."/>
        </authorList>
    </citation>
    <scope>NUCLEOTIDE SEQUENCE</scope>
    <source>
        <strain evidence="2">CBS 314.62</strain>
    </source>
</reference>
<dbReference type="Gene3D" id="2.120.10.70">
    <property type="entry name" value="Fucose-specific lectin"/>
    <property type="match status" value="1"/>
</dbReference>
<gene>
    <name evidence="2" type="ORF">B0T22DRAFT_504817</name>
</gene>
<comment type="similarity">
    <text evidence="1">Belongs to the fungal fucose-specific lectin family.</text>
</comment>
<reference evidence="2" key="1">
    <citation type="journal article" date="2023" name="Mol. Phylogenet. Evol.">
        <title>Genome-scale phylogeny and comparative genomics of the fungal order Sordariales.</title>
        <authorList>
            <person name="Hensen N."/>
            <person name="Bonometti L."/>
            <person name="Westerberg I."/>
            <person name="Brannstrom I.O."/>
            <person name="Guillou S."/>
            <person name="Cros-Aarteil S."/>
            <person name="Calhoun S."/>
            <person name="Haridas S."/>
            <person name="Kuo A."/>
            <person name="Mondo S."/>
            <person name="Pangilinan J."/>
            <person name="Riley R."/>
            <person name="LaButti K."/>
            <person name="Andreopoulos B."/>
            <person name="Lipzen A."/>
            <person name="Chen C."/>
            <person name="Yan M."/>
            <person name="Daum C."/>
            <person name="Ng V."/>
            <person name="Clum A."/>
            <person name="Steindorff A."/>
            <person name="Ohm R.A."/>
            <person name="Martin F."/>
            <person name="Silar P."/>
            <person name="Natvig D.O."/>
            <person name="Lalanne C."/>
            <person name="Gautier V."/>
            <person name="Ament-Velasquez S.L."/>
            <person name="Kruys A."/>
            <person name="Hutchinson M.I."/>
            <person name="Powell A.J."/>
            <person name="Barry K."/>
            <person name="Miller A.N."/>
            <person name="Grigoriev I.V."/>
            <person name="Debuchy R."/>
            <person name="Gladieux P."/>
            <person name="Hiltunen Thoren M."/>
            <person name="Johannesson H."/>
        </authorList>
    </citation>
    <scope>NUCLEOTIDE SEQUENCE</scope>
    <source>
        <strain evidence="2">CBS 314.62</strain>
    </source>
</reference>
<proteinExistence type="inferred from homology"/>
<protein>
    <recommendedName>
        <fullName evidence="4">Fucose-specific lectin</fullName>
    </recommendedName>
</protein>
<comment type="caution">
    <text evidence="2">The sequence shown here is derived from an EMBL/GenBank/DDBJ whole genome shotgun (WGS) entry which is preliminary data.</text>
</comment>
<accession>A0AAE0XH38</accession>
<evidence type="ECO:0000256" key="1">
    <source>
        <dbReference type="ARBA" id="ARBA00009042"/>
    </source>
</evidence>
<name>A0AAE0XH38_9PEZI</name>
<dbReference type="InterPro" id="IPR012475">
    <property type="entry name" value="Fungal_lectin"/>
</dbReference>
<dbReference type="AlphaFoldDB" id="A0AAE0XH38"/>
<sequence>MPFTPLPNTALSATVVSKAEIYTYAQAYNSEIIEIAGKLTGSPETYVLSDDDELGIGLTKRTGSAPAKRFTPLASVYSDNHRFVFYVDDDNYLRDVYYNNGRWQAGDLYNKRWKCAPYSKLAAIRLTNPAGYNFVCLYYQDTAATGDIRLVNRNPHGWAEGLPPLNDPPLYGTSLAVVPPEPGIEVRTESGTYDTKDAVLFFQYDRLELGSSQDQGDKDYATYSIGDKTKALSAQASIAAVDDGTNFWAFYTSDNNQIQQLRVAKDGVTIQPRPVVLDATPIPRSALAAVLVPGSSSSSTDKIVLFYLLHYESFKQTSQEVNIFANTLSAQTQPATDAWGISKRVCLTE</sequence>